<feature type="binding site" evidence="6">
    <location>
        <position position="143"/>
    </location>
    <ligand>
        <name>FMN</name>
        <dbReference type="ChEBI" id="CHEBI:58210"/>
    </ligand>
</feature>
<dbReference type="PANTHER" id="PTHR30011">
    <property type="entry name" value="ALKANESULFONATE MONOOXYGENASE-RELATED"/>
    <property type="match status" value="1"/>
</dbReference>
<dbReference type="EMBL" id="JACHBK010000006">
    <property type="protein sequence ID" value="MBB5536082.1"/>
    <property type="molecule type" value="Genomic_DNA"/>
</dbReference>
<comment type="caution">
    <text evidence="8">The sequence shown here is derived from an EMBL/GenBank/DDBJ whole genome shotgun (WGS) entry which is preliminary data.</text>
</comment>
<evidence type="ECO:0000256" key="4">
    <source>
        <dbReference type="ARBA" id="ARBA00023033"/>
    </source>
</evidence>
<evidence type="ECO:0000256" key="1">
    <source>
        <dbReference type="ARBA" id="ARBA00022630"/>
    </source>
</evidence>
<evidence type="ECO:0000256" key="6">
    <source>
        <dbReference type="PIRSR" id="PIRSR000337-1"/>
    </source>
</evidence>
<gene>
    <name evidence="8" type="ORF">GGD55_002789</name>
</gene>
<feature type="binding site" evidence="6">
    <location>
        <position position="57"/>
    </location>
    <ligand>
        <name>FMN</name>
        <dbReference type="ChEBI" id="CHEBI:58210"/>
    </ligand>
</feature>
<evidence type="ECO:0000256" key="5">
    <source>
        <dbReference type="ARBA" id="ARBA00033748"/>
    </source>
</evidence>
<evidence type="ECO:0000259" key="7">
    <source>
        <dbReference type="Pfam" id="PF00296"/>
    </source>
</evidence>
<evidence type="ECO:0000256" key="3">
    <source>
        <dbReference type="ARBA" id="ARBA00023002"/>
    </source>
</evidence>
<feature type="binding site" evidence="6">
    <location>
        <position position="147"/>
    </location>
    <ligand>
        <name>FMN</name>
        <dbReference type="ChEBI" id="CHEBI:58210"/>
    </ligand>
</feature>
<dbReference type="GO" id="GO:0004497">
    <property type="term" value="F:monooxygenase activity"/>
    <property type="evidence" value="ECO:0007669"/>
    <property type="project" value="UniProtKB-KW"/>
</dbReference>
<name>A0A7W8UCP6_9HYPH</name>
<feature type="binding site" evidence="6">
    <location>
        <position position="218"/>
    </location>
    <ligand>
        <name>FMN</name>
        <dbReference type="ChEBI" id="CHEBI:58210"/>
    </ligand>
</feature>
<evidence type="ECO:0000256" key="2">
    <source>
        <dbReference type="ARBA" id="ARBA00022643"/>
    </source>
</evidence>
<dbReference type="GO" id="GO:0016705">
    <property type="term" value="F:oxidoreductase activity, acting on paired donors, with incorporation or reduction of molecular oxygen"/>
    <property type="evidence" value="ECO:0007669"/>
    <property type="project" value="InterPro"/>
</dbReference>
<proteinExistence type="inferred from homology"/>
<dbReference type="NCBIfam" id="TIGR03860">
    <property type="entry name" value="FMN_nitrolo"/>
    <property type="match status" value="1"/>
</dbReference>
<dbReference type="PIRSF" id="PIRSF000337">
    <property type="entry name" value="NTA_MOA"/>
    <property type="match status" value="1"/>
</dbReference>
<feature type="domain" description="Luciferase-like" evidence="7">
    <location>
        <begin position="23"/>
        <end position="380"/>
    </location>
</feature>
<keyword evidence="2 6" id="KW-0288">FMN</keyword>
<keyword evidence="9" id="KW-1185">Reference proteome</keyword>
<feature type="binding site" evidence="6">
    <location>
        <position position="94"/>
    </location>
    <ligand>
        <name>FMN</name>
        <dbReference type="ChEBI" id="CHEBI:58210"/>
    </ligand>
</feature>
<dbReference type="PANTHER" id="PTHR30011:SF16">
    <property type="entry name" value="C2H2 FINGER DOMAIN TRANSCRIPTION FACTOR (EUROFUNG)-RELATED"/>
    <property type="match status" value="1"/>
</dbReference>
<dbReference type="SUPFAM" id="SSF51679">
    <property type="entry name" value="Bacterial luciferase-like"/>
    <property type="match status" value="1"/>
</dbReference>
<keyword evidence="3" id="KW-0560">Oxidoreductase</keyword>
<keyword evidence="1 6" id="KW-0285">Flavoprotein</keyword>
<dbReference type="InterPro" id="IPR051260">
    <property type="entry name" value="Diverse_substr_monoxygenases"/>
</dbReference>
<dbReference type="Gene3D" id="3.20.20.30">
    <property type="entry name" value="Luciferase-like domain"/>
    <property type="match status" value="1"/>
</dbReference>
<keyword evidence="4 8" id="KW-0503">Monooxygenase</keyword>
<organism evidence="8 9">
    <name type="scientific">Rhizobium giardinii</name>
    <dbReference type="NCBI Taxonomy" id="56731"/>
    <lineage>
        <taxon>Bacteria</taxon>
        <taxon>Pseudomonadati</taxon>
        <taxon>Pseudomonadota</taxon>
        <taxon>Alphaproteobacteria</taxon>
        <taxon>Hyphomicrobiales</taxon>
        <taxon>Rhizobiaceae</taxon>
        <taxon>Rhizobium/Agrobacterium group</taxon>
        <taxon>Rhizobium</taxon>
    </lineage>
</organism>
<dbReference type="Proteomes" id="UP000585507">
    <property type="component" value="Unassembled WGS sequence"/>
</dbReference>
<dbReference type="InterPro" id="IPR016215">
    <property type="entry name" value="NTA_MOA"/>
</dbReference>
<reference evidence="8 9" key="1">
    <citation type="submission" date="2020-08" db="EMBL/GenBank/DDBJ databases">
        <title>Genomic Encyclopedia of Type Strains, Phase IV (KMG-V): Genome sequencing to study the core and pangenomes of soil and plant-associated prokaryotes.</title>
        <authorList>
            <person name="Whitman W."/>
        </authorList>
    </citation>
    <scope>NUCLEOTIDE SEQUENCE [LARGE SCALE GENOMIC DNA]</scope>
    <source>
        <strain evidence="8 9">SEMIA 4084</strain>
    </source>
</reference>
<dbReference type="InterPro" id="IPR036661">
    <property type="entry name" value="Luciferase-like_sf"/>
</dbReference>
<evidence type="ECO:0000313" key="9">
    <source>
        <dbReference type="Proteomes" id="UP000585507"/>
    </source>
</evidence>
<accession>A0A7W8UCP6</accession>
<sequence length="449" mass="49457">MVQKHIPFGIMLQGPGGHMNAWKHPSGPADASVNFEFFVNTARRAEAAGIAFAFVADGLYINAQSIPHFLNRFEPISILSALAASTSKIGLVGTVSTSYSDPFTVARQFATIDLISRGRAGWNAVTTPLEGSGRNYSREHPEHELRYEIADEYLDVIKRLWDSWDDDAFVRNRETGVYADTSKLRKLDHKGRFFRVEGPLNIGRSKQGQPVVFQAGASDSGVKLAGKHADAVFTNGGSIEDGKTFYKQVKQSAIAQGRRAADVGLFPGIAPIVGRTEEEAEQKYQAIRNLVTIEEALLYLGRFFDHHDFGVYPLDEPFPDIGDIGKNSFRATTDRIKKTAREQNLTLREIALDVATPRTAFIGTADHIADELIRWVEEGAADGFILGFQVIAEGLDDFATHVLPILEKLGYFNPVLEGETLRDHLGLPYRESHYAAPPAEIERGKAVGA</sequence>
<dbReference type="RefSeq" id="WP_018328787.1">
    <property type="nucleotide sequence ID" value="NZ_JACHBK010000006.1"/>
</dbReference>
<dbReference type="Pfam" id="PF00296">
    <property type="entry name" value="Bac_luciferase"/>
    <property type="match status" value="1"/>
</dbReference>
<protein>
    <submittedName>
        <fullName evidence="8">FMN-dependent oxidoreductase (Nitrilotriacetate monooxygenase family)</fullName>
    </submittedName>
</protein>
<dbReference type="CDD" id="cd01095">
    <property type="entry name" value="Nitrilotriacetate_monoxgenase"/>
    <property type="match status" value="1"/>
</dbReference>
<comment type="similarity">
    <text evidence="5">Belongs to the NtaA/SnaA/DszA monooxygenase family.</text>
</comment>
<evidence type="ECO:0000313" key="8">
    <source>
        <dbReference type="EMBL" id="MBB5536082.1"/>
    </source>
</evidence>
<dbReference type="InterPro" id="IPR011251">
    <property type="entry name" value="Luciferase-like_dom"/>
</dbReference>
<dbReference type="AlphaFoldDB" id="A0A7W8UCP6"/>